<comment type="caution">
    <text evidence="2">The sequence shown here is derived from an EMBL/GenBank/DDBJ whole genome shotgun (WGS) entry which is preliminary data.</text>
</comment>
<dbReference type="AlphaFoldDB" id="A0A252A6R7"/>
<evidence type="ECO:0000256" key="1">
    <source>
        <dbReference type="SAM" id="Phobius"/>
    </source>
</evidence>
<dbReference type="RefSeq" id="WP_143216837.1">
    <property type="nucleotide sequence ID" value="NZ_JOMO01000003.1"/>
</dbReference>
<keyword evidence="1" id="KW-0812">Transmembrane</keyword>
<dbReference type="Proteomes" id="UP000194639">
    <property type="component" value="Unassembled WGS sequence"/>
</dbReference>
<keyword evidence="1" id="KW-1133">Transmembrane helix</keyword>
<sequence length="117" mass="12467">MSAHTAGMAYGAGSFVSVLLSLASLVIVVVLILLSSHGLKFAQSYLQRCRKTQDLAVVESIMLDQRRRLSLVRCGSKRGVILTGGGNDLFLGWLGEGDVFAPPCAESSQTAEPVRSE</sequence>
<evidence type="ECO:0000313" key="3">
    <source>
        <dbReference type="Proteomes" id="UP000194639"/>
    </source>
</evidence>
<name>A0A252A6R7_9PROT</name>
<organism evidence="2 3">
    <name type="scientific">Acetobacter orientalis</name>
    <dbReference type="NCBI Taxonomy" id="146474"/>
    <lineage>
        <taxon>Bacteria</taxon>
        <taxon>Pseudomonadati</taxon>
        <taxon>Pseudomonadota</taxon>
        <taxon>Alphaproteobacteria</taxon>
        <taxon>Acetobacterales</taxon>
        <taxon>Acetobacteraceae</taxon>
        <taxon>Acetobacter</taxon>
    </lineage>
</organism>
<protein>
    <recommendedName>
        <fullName evidence="4">Flagellar biosynthesis protein FliO</fullName>
    </recommendedName>
</protein>
<gene>
    <name evidence="2" type="ORF">HK12_06325</name>
</gene>
<feature type="transmembrane region" description="Helical" evidence="1">
    <location>
        <begin position="12"/>
        <end position="34"/>
    </location>
</feature>
<keyword evidence="1" id="KW-0472">Membrane</keyword>
<proteinExistence type="predicted"/>
<dbReference type="EMBL" id="JOMO01000003">
    <property type="protein sequence ID" value="OUI85286.1"/>
    <property type="molecule type" value="Genomic_DNA"/>
</dbReference>
<evidence type="ECO:0008006" key="4">
    <source>
        <dbReference type="Google" id="ProtNLM"/>
    </source>
</evidence>
<evidence type="ECO:0000313" key="2">
    <source>
        <dbReference type="EMBL" id="OUI85286.1"/>
    </source>
</evidence>
<accession>A0A252A6R7</accession>
<reference evidence="2 3" key="1">
    <citation type="submission" date="2014-06" db="EMBL/GenBank/DDBJ databases">
        <authorList>
            <person name="Ju J."/>
            <person name="Zhang J."/>
        </authorList>
    </citation>
    <scope>NUCLEOTIDE SEQUENCE [LARGE SCALE GENOMIC DNA]</scope>
    <source>
        <strain evidence="2">DmW_045</strain>
    </source>
</reference>